<protein>
    <submittedName>
        <fullName evidence="1">Uncharacterized protein</fullName>
    </submittedName>
</protein>
<proteinExistence type="predicted"/>
<reference evidence="1 2" key="1">
    <citation type="submission" date="2019-02" db="EMBL/GenBank/DDBJ databases">
        <authorList>
            <person name="Fomenkov A."/>
            <person name="Dubinina G."/>
            <person name="Grabovich M."/>
            <person name="Vincze T."/>
            <person name="Roberts R.J."/>
        </authorList>
    </citation>
    <scope>NUCLEOTIDE SEQUENCE [LARGE SCALE GENOMIC DNA]</scope>
    <source>
        <strain evidence="1 2">P</strain>
    </source>
</reference>
<name>A0A5C1QFA2_9SPIO</name>
<gene>
    <name evidence="1" type="ORF">EW093_09195</name>
</gene>
<dbReference type="KEGG" id="sper:EW093_09195"/>
<dbReference type="EMBL" id="CP035807">
    <property type="protein sequence ID" value="QEN04872.1"/>
    <property type="molecule type" value="Genomic_DNA"/>
</dbReference>
<reference evidence="1 2" key="2">
    <citation type="submission" date="2019-09" db="EMBL/GenBank/DDBJ databases">
        <title>Complete Genome Sequence and Methylome Analysis of free living Spirochaetas.</title>
        <authorList>
            <person name="Leshcheva N."/>
            <person name="Mikheeva N."/>
        </authorList>
    </citation>
    <scope>NUCLEOTIDE SEQUENCE [LARGE SCALE GENOMIC DNA]</scope>
    <source>
        <strain evidence="1 2">P</strain>
    </source>
</reference>
<dbReference type="AlphaFoldDB" id="A0A5C1QFA2"/>
<sequence length="102" mass="12003">MKKYLISTSIIIFVIILFLTVPSLQDLNINPFQRKSLTLRSMQSIQTIKTSWFKSTSYSYKALFPYDFLIGDPNWGNILYKNSKFLSDSERVNRDFFMSVKI</sequence>
<organism evidence="1 2">
    <name type="scientific">Thiospirochaeta perfilievii</name>
    <dbReference type="NCBI Taxonomy" id="252967"/>
    <lineage>
        <taxon>Bacteria</taxon>
        <taxon>Pseudomonadati</taxon>
        <taxon>Spirochaetota</taxon>
        <taxon>Spirochaetia</taxon>
        <taxon>Spirochaetales</taxon>
        <taxon>Spirochaetaceae</taxon>
        <taxon>Thiospirochaeta</taxon>
    </lineage>
</organism>
<evidence type="ECO:0000313" key="2">
    <source>
        <dbReference type="Proteomes" id="UP000323824"/>
    </source>
</evidence>
<evidence type="ECO:0000313" key="1">
    <source>
        <dbReference type="EMBL" id="QEN04872.1"/>
    </source>
</evidence>
<keyword evidence="2" id="KW-1185">Reference proteome</keyword>
<dbReference type="Proteomes" id="UP000323824">
    <property type="component" value="Chromosome"/>
</dbReference>
<accession>A0A5C1QFA2</accession>
<dbReference type="RefSeq" id="WP_149568113.1">
    <property type="nucleotide sequence ID" value="NZ_CP035807.1"/>
</dbReference>